<comment type="caution">
    <text evidence="1">The sequence shown here is derived from an EMBL/GenBank/DDBJ whole genome shotgun (WGS) entry which is preliminary data.</text>
</comment>
<keyword evidence="2" id="KW-1185">Reference proteome</keyword>
<evidence type="ECO:0000313" key="1">
    <source>
        <dbReference type="EMBL" id="KAJ3557066.1"/>
    </source>
</evidence>
<name>A0ACC1TB47_9APHY</name>
<proteinExistence type="predicted"/>
<evidence type="ECO:0000313" key="2">
    <source>
        <dbReference type="Proteomes" id="UP001148662"/>
    </source>
</evidence>
<gene>
    <name evidence="1" type="ORF">NM688_g1681</name>
</gene>
<sequence length="313" mass="35841">MSTSSSRACTSYLVPPSPINRHYSLHDLSFRGVDTGNAYYSLLPIFANVTTLTVQQNWNSVIVPQTLPVRLPDVFPYTLEERHTHIDTLKIINCMPKVARFWVKALQVFVPHRDGLKHLLFDGSMLLFQDQWQDADAAVRDICPYIQHIGLDLGRSRPIHILPPNKEGFRAMQKFVASTRNHEKKTALPHLREIRLTAIFKRQTDRKGRPEKRRDYLSRLKACNWPAIDQFVRAIGWLSGKQLGGGLIYAKVYTALEEESGTLWPKEDIEEIVSGVLGQDIVPFMRMPLDYSRSTLRHERSPGMAVLSRRRAA</sequence>
<accession>A0ACC1TB47</accession>
<dbReference type="Proteomes" id="UP001148662">
    <property type="component" value="Unassembled WGS sequence"/>
</dbReference>
<dbReference type="EMBL" id="JANHOG010000187">
    <property type="protein sequence ID" value="KAJ3557066.1"/>
    <property type="molecule type" value="Genomic_DNA"/>
</dbReference>
<reference evidence="1" key="1">
    <citation type="submission" date="2022-07" db="EMBL/GenBank/DDBJ databases">
        <title>Genome Sequence of Phlebia brevispora.</title>
        <authorList>
            <person name="Buettner E."/>
        </authorList>
    </citation>
    <scope>NUCLEOTIDE SEQUENCE</scope>
    <source>
        <strain evidence="1">MPL23</strain>
    </source>
</reference>
<organism evidence="1 2">
    <name type="scientific">Phlebia brevispora</name>
    <dbReference type="NCBI Taxonomy" id="194682"/>
    <lineage>
        <taxon>Eukaryota</taxon>
        <taxon>Fungi</taxon>
        <taxon>Dikarya</taxon>
        <taxon>Basidiomycota</taxon>
        <taxon>Agaricomycotina</taxon>
        <taxon>Agaricomycetes</taxon>
        <taxon>Polyporales</taxon>
        <taxon>Meruliaceae</taxon>
        <taxon>Phlebia</taxon>
    </lineage>
</organism>
<protein>
    <submittedName>
        <fullName evidence="1">Uncharacterized protein</fullName>
    </submittedName>
</protein>